<gene>
    <name evidence="1" type="ORF">GFSPODELE1_LOCUS4690</name>
</gene>
<keyword evidence="2" id="KW-1185">Reference proteome</keyword>
<dbReference type="EMBL" id="OZ037946">
    <property type="protein sequence ID" value="CAL1703710.1"/>
    <property type="molecule type" value="Genomic_DNA"/>
</dbReference>
<dbReference type="Proteomes" id="UP001497453">
    <property type="component" value="Chromosome 3"/>
</dbReference>
<evidence type="ECO:0000313" key="1">
    <source>
        <dbReference type="EMBL" id="CAL1703710.1"/>
    </source>
</evidence>
<accession>A0ABP1D772</accession>
<reference evidence="2" key="1">
    <citation type="submission" date="2024-04" db="EMBL/GenBank/DDBJ databases">
        <authorList>
            <person name="Shaw F."/>
            <person name="Minotto A."/>
        </authorList>
    </citation>
    <scope>NUCLEOTIDE SEQUENCE [LARGE SCALE GENOMIC DNA]</scope>
</reference>
<proteinExistence type="predicted"/>
<name>A0ABP1D772_9APHY</name>
<sequence>MRDIRIALIADLRKHIVNTFSPIPPKSEVSHLTLSALASQASMGILDTVAYIFSLPIPPDVNEDTPDLPPDIDGETVSTDDYNEKCAAWVPEKNSTYWREYLQSPHSRTRIPVPQPRYPHMEDWLIMDKIDGDNAREFLG</sequence>
<evidence type="ECO:0000313" key="2">
    <source>
        <dbReference type="Proteomes" id="UP001497453"/>
    </source>
</evidence>
<protein>
    <submittedName>
        <fullName evidence="1">Uncharacterized protein</fullName>
    </submittedName>
</protein>
<organism evidence="1 2">
    <name type="scientific">Somion occarium</name>
    <dbReference type="NCBI Taxonomy" id="3059160"/>
    <lineage>
        <taxon>Eukaryota</taxon>
        <taxon>Fungi</taxon>
        <taxon>Dikarya</taxon>
        <taxon>Basidiomycota</taxon>
        <taxon>Agaricomycotina</taxon>
        <taxon>Agaricomycetes</taxon>
        <taxon>Polyporales</taxon>
        <taxon>Cerrenaceae</taxon>
        <taxon>Somion</taxon>
    </lineage>
</organism>